<comment type="similarity">
    <text evidence="1">Belongs to the AfsR/DnrI/RedD regulatory family.</text>
</comment>
<proteinExistence type="inferred from homology"/>
<dbReference type="Pfam" id="PF03704">
    <property type="entry name" value="BTAD"/>
    <property type="match status" value="1"/>
</dbReference>
<keyword evidence="6" id="KW-1185">Reference proteome</keyword>
<dbReference type="InterPro" id="IPR058852">
    <property type="entry name" value="HTH_77"/>
</dbReference>
<dbReference type="PANTHER" id="PTHR47691">
    <property type="entry name" value="REGULATOR-RELATED"/>
    <property type="match status" value="1"/>
</dbReference>
<evidence type="ECO:0000259" key="4">
    <source>
        <dbReference type="SMART" id="SM01043"/>
    </source>
</evidence>
<name>A0ABV3FWU6_9NOCA</name>
<sequence>MFPDEGGPHRRSRIATTPAAHSVVVALLGEVALRRDGALTAVPGTRSRLLLASLALRRGRSRSAQALIDDVWADQPPRAPMNALHTQVSRLRSALPDGALEIGPAGYRLTLAVDQVDLALAGDLLLPARRDRERGDGAGCLDAVARARALWRGEPGADLPSGEVADALRDRAAEILTHLDLLELAARQDMGDIDGALGLARRRAASDPLDEPAEATLMRLLATAGRANEALESFAAFRARLADQLGADPGRALVELNTAILRGEPIDRAESGVVGARSTGASAPTLTVVTGAADSLGDEAKAVLRAVRPADGTATADGRGESNDPAAARTAFDGSASASGAGFDITARPAGVEYAVPAAIGLRAAPNALLGRDADLDAIVGSLDTSRVTTVLGPGGTGKTRVANEVGARVARSRQVLMVELASVRADAADARVEVEAAISAALGLSEIAFDSASLRTGYTADPRRRLRDALAARSMLLILDNCEHLIDAVAMVVADLIGLAPWLTVLTTSRAPLMITAETVYPLPALTIDAAGSPATELFEARARAVRPTVRLDAEVVAQLCRTLDGLPLAIELAAARVRAMSVEEINSRLADRFALLRNGDRSSPERHRTLHAVIDWSWNLLDEPQRVALRRLCRFPGGFGPEAAEAVAGGPDVGDVMTALDGLVNQSLLTVYDEDVLGTRYRMLETVREYGQERLAASPGESEAVIERMTRWSCDFAEAAATRYFDDDQLALALAVTIELDNLLAALRDAIERRDARAAYTIFPVVGTLWVIRGSHREVVAWAARVVELDESFTDGAVPRSDLVLITFELTFLHLFYTTRDVRHLARLRQRVRRLLRTRTDLDQTFRFIGEIMLSRSDGFGAARRIAEAIVRGDSQTKATALLLRANIKENQGDLRGSTHDAIRALEEFGHNQVWSVAMVCNHLGQVFGQTAEYRESVDYYRRSLDMLLHLGVHEDTVGTRSMLAGALIGAGDVAQARRELEIAMGTADFGSAGIPPGIQLHGLALLVQGTAELALAEGDINEGLRRYERALRLTGWPRWEATPGPTGELMLAAAVLDARILHDSPEASAELVRQLLEQGWAMVPEHRDLPQIGGLACAVGSYLIATGLDPERGLLLLALAPEVNARQDFPSMRLDLHRSAAAAKLGARRVTEVTETHRGVGRKVASDEIIRVIGELRDAR</sequence>
<dbReference type="EMBL" id="JBFAKC010000008">
    <property type="protein sequence ID" value="MEV0709905.1"/>
    <property type="molecule type" value="Genomic_DNA"/>
</dbReference>
<dbReference type="InterPro" id="IPR036388">
    <property type="entry name" value="WH-like_DNA-bd_sf"/>
</dbReference>
<dbReference type="InterPro" id="IPR011990">
    <property type="entry name" value="TPR-like_helical_dom_sf"/>
</dbReference>
<dbReference type="SUPFAM" id="SSF46894">
    <property type="entry name" value="C-terminal effector domain of the bipartite response regulators"/>
    <property type="match status" value="1"/>
</dbReference>
<reference evidence="5 6" key="1">
    <citation type="submission" date="2024-06" db="EMBL/GenBank/DDBJ databases">
        <title>The Natural Products Discovery Center: Release of the First 8490 Sequenced Strains for Exploring Actinobacteria Biosynthetic Diversity.</title>
        <authorList>
            <person name="Kalkreuter E."/>
            <person name="Kautsar S.A."/>
            <person name="Yang D."/>
            <person name="Bader C.D."/>
            <person name="Teijaro C.N."/>
            <person name="Fluegel L."/>
            <person name="Davis C.M."/>
            <person name="Simpson J.R."/>
            <person name="Lauterbach L."/>
            <person name="Steele A.D."/>
            <person name="Gui C."/>
            <person name="Meng S."/>
            <person name="Li G."/>
            <person name="Viehrig K."/>
            <person name="Ye F."/>
            <person name="Su P."/>
            <person name="Kiefer A.F."/>
            <person name="Nichols A."/>
            <person name="Cepeda A.J."/>
            <person name="Yan W."/>
            <person name="Fan B."/>
            <person name="Jiang Y."/>
            <person name="Adhikari A."/>
            <person name="Zheng C.-J."/>
            <person name="Schuster L."/>
            <person name="Cowan T.M."/>
            <person name="Smanski M.J."/>
            <person name="Chevrette M.G."/>
            <person name="De Carvalho L.P.S."/>
            <person name="Shen B."/>
        </authorList>
    </citation>
    <scope>NUCLEOTIDE SEQUENCE [LARGE SCALE GENOMIC DNA]</scope>
    <source>
        <strain evidence="5 6">NPDC050403</strain>
    </source>
</reference>
<organism evidence="5 6">
    <name type="scientific">Nocardia aurea</name>
    <dbReference type="NCBI Taxonomy" id="2144174"/>
    <lineage>
        <taxon>Bacteria</taxon>
        <taxon>Bacillati</taxon>
        <taxon>Actinomycetota</taxon>
        <taxon>Actinomycetes</taxon>
        <taxon>Mycobacteriales</taxon>
        <taxon>Nocardiaceae</taxon>
        <taxon>Nocardia</taxon>
    </lineage>
</organism>
<dbReference type="InterPro" id="IPR001867">
    <property type="entry name" value="OmpR/PhoB-type_DNA-bd"/>
</dbReference>
<evidence type="ECO:0000259" key="3">
    <source>
        <dbReference type="SMART" id="SM00862"/>
    </source>
</evidence>
<evidence type="ECO:0000256" key="2">
    <source>
        <dbReference type="ARBA" id="ARBA00023125"/>
    </source>
</evidence>
<dbReference type="InterPro" id="IPR027417">
    <property type="entry name" value="P-loop_NTPase"/>
</dbReference>
<evidence type="ECO:0000256" key="1">
    <source>
        <dbReference type="ARBA" id="ARBA00005820"/>
    </source>
</evidence>
<dbReference type="PANTHER" id="PTHR47691:SF3">
    <property type="entry name" value="HTH-TYPE TRANSCRIPTIONAL REGULATOR RV0890C-RELATED"/>
    <property type="match status" value="1"/>
</dbReference>
<dbReference type="InterPro" id="IPR005158">
    <property type="entry name" value="BTAD"/>
</dbReference>
<dbReference type="Gene3D" id="3.40.50.300">
    <property type="entry name" value="P-loop containing nucleotide triphosphate hydrolases"/>
    <property type="match status" value="1"/>
</dbReference>
<gene>
    <name evidence="5" type="ORF">AB0I48_20280</name>
</gene>
<dbReference type="RefSeq" id="WP_357785627.1">
    <property type="nucleotide sequence ID" value="NZ_JBFAKC010000008.1"/>
</dbReference>
<feature type="domain" description="OmpR/PhoB-type" evidence="3">
    <location>
        <begin position="37"/>
        <end position="109"/>
    </location>
</feature>
<dbReference type="SMART" id="SM00862">
    <property type="entry name" value="Trans_reg_C"/>
    <property type="match status" value="1"/>
</dbReference>
<dbReference type="Pfam" id="PF25872">
    <property type="entry name" value="HTH_77"/>
    <property type="match status" value="1"/>
</dbReference>
<comment type="caution">
    <text evidence="5">The sequence shown here is derived from an EMBL/GenBank/DDBJ whole genome shotgun (WGS) entry which is preliminary data.</text>
</comment>
<dbReference type="Gene3D" id="1.10.10.10">
    <property type="entry name" value="Winged helix-like DNA-binding domain superfamily/Winged helix DNA-binding domain"/>
    <property type="match status" value="1"/>
</dbReference>
<feature type="domain" description="Bacterial transcriptional activator" evidence="4">
    <location>
        <begin position="116"/>
        <end position="261"/>
    </location>
</feature>
<protein>
    <submittedName>
        <fullName evidence="5">BTAD domain-containing putative transcriptional regulator</fullName>
    </submittedName>
</protein>
<evidence type="ECO:0000313" key="6">
    <source>
        <dbReference type="Proteomes" id="UP001551695"/>
    </source>
</evidence>
<dbReference type="Gene3D" id="1.25.40.10">
    <property type="entry name" value="Tetratricopeptide repeat domain"/>
    <property type="match status" value="2"/>
</dbReference>
<keyword evidence="2" id="KW-0238">DNA-binding</keyword>
<dbReference type="SMART" id="SM01043">
    <property type="entry name" value="BTAD"/>
    <property type="match status" value="1"/>
</dbReference>
<dbReference type="SUPFAM" id="SSF52540">
    <property type="entry name" value="P-loop containing nucleoside triphosphate hydrolases"/>
    <property type="match status" value="1"/>
</dbReference>
<accession>A0ABV3FWU6</accession>
<dbReference type="InterPro" id="IPR016032">
    <property type="entry name" value="Sig_transdc_resp-reg_C-effctor"/>
</dbReference>
<dbReference type="SUPFAM" id="SSF48452">
    <property type="entry name" value="TPR-like"/>
    <property type="match status" value="2"/>
</dbReference>
<evidence type="ECO:0000313" key="5">
    <source>
        <dbReference type="EMBL" id="MEV0709905.1"/>
    </source>
</evidence>
<dbReference type="Proteomes" id="UP001551695">
    <property type="component" value="Unassembled WGS sequence"/>
</dbReference>